<dbReference type="Proteomes" id="UP000078486">
    <property type="component" value="Unassembled WGS sequence"/>
</dbReference>
<feature type="transmembrane region" description="Helical" evidence="7">
    <location>
        <begin position="361"/>
        <end position="385"/>
    </location>
</feature>
<organism evidence="10 11">
    <name type="scientific">Termitidicoccus mucosus</name>
    <dbReference type="NCBI Taxonomy" id="1184151"/>
    <lineage>
        <taxon>Bacteria</taxon>
        <taxon>Pseudomonadati</taxon>
        <taxon>Verrucomicrobiota</taxon>
        <taxon>Opitutia</taxon>
        <taxon>Opitutales</taxon>
        <taxon>Opitutaceae</taxon>
        <taxon>Termitidicoccus</taxon>
    </lineage>
</organism>
<dbReference type="Pfam" id="PF02687">
    <property type="entry name" value="FtsX"/>
    <property type="match status" value="1"/>
</dbReference>
<evidence type="ECO:0000256" key="1">
    <source>
        <dbReference type="ARBA" id="ARBA00004651"/>
    </source>
</evidence>
<accession>A0A178ILF8</accession>
<evidence type="ECO:0000256" key="3">
    <source>
        <dbReference type="ARBA" id="ARBA00022692"/>
    </source>
</evidence>
<evidence type="ECO:0000256" key="2">
    <source>
        <dbReference type="ARBA" id="ARBA00022475"/>
    </source>
</evidence>
<dbReference type="InterPro" id="IPR003838">
    <property type="entry name" value="ABC3_permease_C"/>
</dbReference>
<gene>
    <name evidence="10" type="ORF">AW736_06685</name>
</gene>
<dbReference type="EMBL" id="LRRQ01000050">
    <property type="protein sequence ID" value="OAM90723.1"/>
    <property type="molecule type" value="Genomic_DNA"/>
</dbReference>
<evidence type="ECO:0000256" key="7">
    <source>
        <dbReference type="SAM" id="Phobius"/>
    </source>
</evidence>
<dbReference type="STRING" id="1184151.AW736_06685"/>
<keyword evidence="2" id="KW-1003">Cell membrane</keyword>
<feature type="transmembrane region" description="Helical" evidence="7">
    <location>
        <begin position="323"/>
        <end position="349"/>
    </location>
</feature>
<dbReference type="PANTHER" id="PTHR30572:SF4">
    <property type="entry name" value="ABC TRANSPORTER PERMEASE YTRF"/>
    <property type="match status" value="1"/>
</dbReference>
<evidence type="ECO:0000259" key="9">
    <source>
        <dbReference type="Pfam" id="PF12704"/>
    </source>
</evidence>
<evidence type="ECO:0000256" key="4">
    <source>
        <dbReference type="ARBA" id="ARBA00022989"/>
    </source>
</evidence>
<keyword evidence="5 7" id="KW-0472">Membrane</keyword>
<evidence type="ECO:0000313" key="11">
    <source>
        <dbReference type="Proteomes" id="UP000078486"/>
    </source>
</evidence>
<feature type="domain" description="MacB-like periplasmic core" evidence="9">
    <location>
        <begin position="21"/>
        <end position="244"/>
    </location>
</feature>
<comment type="subcellular location">
    <subcellularLocation>
        <location evidence="1">Cell membrane</location>
        <topology evidence="1">Multi-pass membrane protein</topology>
    </subcellularLocation>
</comment>
<dbReference type="AlphaFoldDB" id="A0A178ILF8"/>
<comment type="caution">
    <text evidence="10">The sequence shown here is derived from an EMBL/GenBank/DDBJ whole genome shotgun (WGS) entry which is preliminary data.</text>
</comment>
<sequence length="402" mass="43180">MRLLSTIIIALRALRRNKMRSTLTALGMIIGVGAVITTVSLGSGAKATVEAQIASLGQNLITVFPGNFTTGGVRGGWGSASSLTVEDAESIKLEVPGVIGASPTTRDYTQLIAGGLNWRSLIQGESADFPSIRAWPLAYGDFYTDQDVRTTAKVCVIGNTVAEQLYPGIDPIGQTLRVRNIPLRIVGVLSAKGFNAGGQDQDDIVIIPYTTAMKRVTKRDRISAITVQAQNENVMKRVQNDINDLLQQRRKGREPDYTVVNQIEIAEAANKSSETMRMLILAVAVVSLVVGGIGIMNIMLVSVTERTREIGIRMAVGAHGKDILLQFLTEAVVLSVLGGTLGILLGFAASQTIAVWKHWPVLVSTPAVVVSFAFSALIGIFFGFYPARKAAQLDPIDALRYE</sequence>
<feature type="transmembrane region" description="Helical" evidence="7">
    <location>
        <begin position="278"/>
        <end position="303"/>
    </location>
</feature>
<dbReference type="RefSeq" id="WP_068769412.1">
    <property type="nucleotide sequence ID" value="NZ_CP109796.1"/>
</dbReference>
<dbReference type="PANTHER" id="PTHR30572">
    <property type="entry name" value="MEMBRANE COMPONENT OF TRANSPORTER-RELATED"/>
    <property type="match status" value="1"/>
</dbReference>
<dbReference type="InterPro" id="IPR025857">
    <property type="entry name" value="MacB_PCD"/>
</dbReference>
<comment type="similarity">
    <text evidence="6">Belongs to the ABC-4 integral membrane protein family.</text>
</comment>
<evidence type="ECO:0000313" key="10">
    <source>
        <dbReference type="EMBL" id="OAM90723.1"/>
    </source>
</evidence>
<dbReference type="GO" id="GO:0022857">
    <property type="term" value="F:transmembrane transporter activity"/>
    <property type="evidence" value="ECO:0007669"/>
    <property type="project" value="TreeGrafter"/>
</dbReference>
<feature type="transmembrane region" description="Helical" evidence="7">
    <location>
        <begin position="21"/>
        <end position="42"/>
    </location>
</feature>
<evidence type="ECO:0000256" key="6">
    <source>
        <dbReference type="ARBA" id="ARBA00038076"/>
    </source>
</evidence>
<keyword evidence="11" id="KW-1185">Reference proteome</keyword>
<evidence type="ECO:0000256" key="5">
    <source>
        <dbReference type="ARBA" id="ARBA00023136"/>
    </source>
</evidence>
<keyword evidence="4 7" id="KW-1133">Transmembrane helix</keyword>
<keyword evidence="3 7" id="KW-0812">Transmembrane</keyword>
<reference evidence="10 11" key="1">
    <citation type="submission" date="2016-01" db="EMBL/GenBank/DDBJ databases">
        <title>High potential of lignocellulose degradation of a new Verrucomicrobia species.</title>
        <authorList>
            <person name="Wang Y."/>
            <person name="Shi Y."/>
            <person name="Qiu Z."/>
            <person name="Liu S."/>
            <person name="Yang H."/>
        </authorList>
    </citation>
    <scope>NUCLEOTIDE SEQUENCE [LARGE SCALE GENOMIC DNA]</scope>
    <source>
        <strain evidence="10 11">TSB47</strain>
    </source>
</reference>
<evidence type="ECO:0000259" key="8">
    <source>
        <dbReference type="Pfam" id="PF02687"/>
    </source>
</evidence>
<dbReference type="InterPro" id="IPR050250">
    <property type="entry name" value="Macrolide_Exporter_MacB"/>
</dbReference>
<protein>
    <submittedName>
        <fullName evidence="10">Multidrug ABC transporter substrate-binding protein</fullName>
    </submittedName>
</protein>
<proteinExistence type="inferred from homology"/>
<dbReference type="OrthoDB" id="9770099at2"/>
<dbReference type="GO" id="GO:0005886">
    <property type="term" value="C:plasma membrane"/>
    <property type="evidence" value="ECO:0007669"/>
    <property type="project" value="UniProtKB-SubCell"/>
</dbReference>
<name>A0A178ILF8_9BACT</name>
<feature type="domain" description="ABC3 transporter permease C-terminal" evidence="8">
    <location>
        <begin position="282"/>
        <end position="395"/>
    </location>
</feature>
<dbReference type="Pfam" id="PF12704">
    <property type="entry name" value="MacB_PCD"/>
    <property type="match status" value="1"/>
</dbReference>